<reference evidence="2 3" key="1">
    <citation type="submission" date="2019-05" db="EMBL/GenBank/DDBJ databases">
        <title>Genomes sequences of two Nocardia cyriacigeorgica environmental isolates, type strains Nocardia asteroides ATCC 19247 and Nocardia cyriacigeorgica DSM 44484.</title>
        <authorList>
            <person name="Vautrin F."/>
            <person name="Bergeron E."/>
            <person name="Dubost A."/>
            <person name="Abrouk D."/>
            <person name="Rodriguez Nava V."/>
            <person name="Pujic P."/>
        </authorList>
    </citation>
    <scope>NUCLEOTIDE SEQUENCE [LARGE SCALE GENOMIC DNA]</scope>
    <source>
        <strain evidence="2 3">EML 446</strain>
    </source>
</reference>
<dbReference type="EMBL" id="VBUT01000014">
    <property type="protein sequence ID" value="TLF72893.1"/>
    <property type="molecule type" value="Genomic_DNA"/>
</dbReference>
<accession>A0A5R8NBK9</accession>
<dbReference type="Pfam" id="PF24623">
    <property type="entry name" value="Phage_zn_bind_8"/>
    <property type="match status" value="1"/>
</dbReference>
<evidence type="ECO:0000259" key="1">
    <source>
        <dbReference type="Pfam" id="PF24623"/>
    </source>
</evidence>
<evidence type="ECO:0000313" key="2">
    <source>
        <dbReference type="EMBL" id="TLF72893.1"/>
    </source>
</evidence>
<organism evidence="2 3">
    <name type="scientific">Nocardia cyriacigeorgica</name>
    <dbReference type="NCBI Taxonomy" id="135487"/>
    <lineage>
        <taxon>Bacteria</taxon>
        <taxon>Bacillati</taxon>
        <taxon>Actinomycetota</taxon>
        <taxon>Actinomycetes</taxon>
        <taxon>Mycobacteriales</taxon>
        <taxon>Nocardiaceae</taxon>
        <taxon>Nocardia</taxon>
    </lineage>
</organism>
<evidence type="ECO:0000313" key="3">
    <source>
        <dbReference type="Proteomes" id="UP000306378"/>
    </source>
</evidence>
<protein>
    <recommendedName>
        <fullName evidence="1">DNA-binding phage zinc finger domain-containing protein</fullName>
    </recommendedName>
</protein>
<dbReference type="InterPro" id="IPR056911">
    <property type="entry name" value="Phage_Znf_bind_put"/>
</dbReference>
<dbReference type="RefSeq" id="WP_138452773.1">
    <property type="nucleotide sequence ID" value="NZ_VBUT01000014.1"/>
</dbReference>
<proteinExistence type="predicted"/>
<dbReference type="Proteomes" id="UP000306378">
    <property type="component" value="Unassembled WGS sequence"/>
</dbReference>
<feature type="domain" description="DNA-binding phage zinc finger" evidence="1">
    <location>
        <begin position="18"/>
        <end position="65"/>
    </location>
</feature>
<dbReference type="AlphaFoldDB" id="A0A5R8NBK9"/>
<name>A0A5R8NBK9_9NOCA</name>
<gene>
    <name evidence="2" type="ORF">FEK34_28125</name>
</gene>
<sequence length="69" mass="7665">MPDTHRPMRLSARDIDQQRAALKVACPYRPCSAPAGEACTFVAYDGSRVATRLQHPARVNRARQEADNV</sequence>
<comment type="caution">
    <text evidence="2">The sequence shown here is derived from an EMBL/GenBank/DDBJ whole genome shotgun (WGS) entry which is preliminary data.</text>
</comment>